<reference evidence="1 2" key="1">
    <citation type="submission" date="2019-04" db="EMBL/GenBank/DDBJ databases">
        <title>Fungal friends and foes A comparative genomics study of 23 Aspergillus species from section Flavi.</title>
        <authorList>
            <consortium name="DOE Joint Genome Institute"/>
            <person name="Kjaerbolling I."/>
            <person name="Vesth T.C."/>
            <person name="Frisvad J.C."/>
            <person name="Nybo J.L."/>
            <person name="Theobald S."/>
            <person name="Kildgaard S."/>
            <person name="Petersen T.I."/>
            <person name="Kuo A."/>
            <person name="Sato A."/>
            <person name="Lyhne E.K."/>
            <person name="Kogle M.E."/>
            <person name="Wiebenga A."/>
            <person name="Kun R.S."/>
            <person name="Lubbers R.J."/>
            <person name="Makela M.R."/>
            <person name="Barry K."/>
            <person name="Chovatia M."/>
            <person name="Clum A."/>
            <person name="Daum C."/>
            <person name="Haridas S."/>
            <person name="He G."/>
            <person name="LaButti K."/>
            <person name="Lipzen A."/>
            <person name="Mondo S."/>
            <person name="Pangilinan J."/>
            <person name="Riley R."/>
            <person name="Salamov A."/>
            <person name="Simmons B.A."/>
            <person name="Magnuson J.K."/>
            <person name="Henrissat B."/>
            <person name="Mortensen U.H."/>
            <person name="Larsen T.O."/>
            <person name="De vries R.P."/>
            <person name="Grigoriev I.V."/>
            <person name="Machida M."/>
            <person name="Baker S.E."/>
            <person name="Andersen M.R."/>
        </authorList>
    </citation>
    <scope>NUCLEOTIDE SEQUENCE [LARGE SCALE GENOMIC DNA]</scope>
    <source>
        <strain evidence="1 2">CBS 126849</strain>
    </source>
</reference>
<proteinExistence type="predicted"/>
<dbReference type="AlphaFoldDB" id="A0A5N6F2P2"/>
<name>A0A5N6F2P2_9EURO</name>
<dbReference type="EMBL" id="ML733405">
    <property type="protein sequence ID" value="KAB8223493.1"/>
    <property type="molecule type" value="Genomic_DNA"/>
</dbReference>
<accession>A0A5N6F2P2</accession>
<evidence type="ECO:0000313" key="2">
    <source>
        <dbReference type="Proteomes" id="UP000326799"/>
    </source>
</evidence>
<dbReference type="Proteomes" id="UP000326799">
    <property type="component" value="Unassembled WGS sequence"/>
</dbReference>
<protein>
    <submittedName>
        <fullName evidence="1">Uncharacterized protein</fullName>
    </submittedName>
</protein>
<gene>
    <name evidence="1" type="ORF">BDV33DRAFT_200468</name>
</gene>
<evidence type="ECO:0000313" key="1">
    <source>
        <dbReference type="EMBL" id="KAB8223493.1"/>
    </source>
</evidence>
<organism evidence="1 2">
    <name type="scientific">Aspergillus novoparasiticus</name>
    <dbReference type="NCBI Taxonomy" id="986946"/>
    <lineage>
        <taxon>Eukaryota</taxon>
        <taxon>Fungi</taxon>
        <taxon>Dikarya</taxon>
        <taxon>Ascomycota</taxon>
        <taxon>Pezizomycotina</taxon>
        <taxon>Eurotiomycetes</taxon>
        <taxon>Eurotiomycetidae</taxon>
        <taxon>Eurotiales</taxon>
        <taxon>Aspergillaceae</taxon>
        <taxon>Aspergillus</taxon>
        <taxon>Aspergillus subgen. Circumdati</taxon>
    </lineage>
</organism>
<sequence length="140" mass="15221">MVAAPIHAAPWNEVDMYARPLSLNIGAIEGQAEVLPLINPTVSDQILAASLLLYFANLDFDNMCRELEEAPVTKIGRSTLQLCALSCLEQPRISTKNGFLTASILRGAAEITVRLAGAIMQYYRDVLIVSLYKAQVALTA</sequence>
<keyword evidence="2" id="KW-1185">Reference proteome</keyword>